<dbReference type="PANTHER" id="PTHR42855">
    <property type="entry name" value="ABC TRANSPORTER ATP-BINDING SUBUNIT"/>
    <property type="match status" value="1"/>
</dbReference>
<feature type="compositionally biased region" description="Low complexity" evidence="5">
    <location>
        <begin position="544"/>
        <end position="556"/>
    </location>
</feature>
<dbReference type="InterPro" id="IPR037118">
    <property type="entry name" value="Val-tRNA_synth_C_sf"/>
</dbReference>
<evidence type="ECO:0000313" key="8">
    <source>
        <dbReference type="Proteomes" id="UP000637695"/>
    </source>
</evidence>
<dbReference type="Pfam" id="PF16326">
    <property type="entry name" value="ABC_tran_CTD"/>
    <property type="match status" value="1"/>
</dbReference>
<accession>A0A917KBD9</accession>
<keyword evidence="4" id="KW-0175">Coiled coil</keyword>
<keyword evidence="1" id="KW-0677">Repeat</keyword>
<dbReference type="SMART" id="SM00382">
    <property type="entry name" value="AAA"/>
    <property type="match status" value="2"/>
</dbReference>
<dbReference type="InterPro" id="IPR051309">
    <property type="entry name" value="ABCF_ATPase"/>
</dbReference>
<dbReference type="InterPro" id="IPR017871">
    <property type="entry name" value="ABC_transporter-like_CS"/>
</dbReference>
<dbReference type="FunFam" id="3.40.50.300:FF:000309">
    <property type="entry name" value="ABC transporter ATP-binding protein"/>
    <property type="match status" value="1"/>
</dbReference>
<keyword evidence="2" id="KW-0547">Nucleotide-binding</keyword>
<dbReference type="RefSeq" id="WP_188881747.1">
    <property type="nucleotide sequence ID" value="NZ_BMOY01000014.1"/>
</dbReference>
<comment type="caution">
    <text evidence="7">The sequence shown here is derived from an EMBL/GenBank/DDBJ whole genome shotgun (WGS) entry which is preliminary data.</text>
</comment>
<reference evidence="7" key="2">
    <citation type="submission" date="2020-09" db="EMBL/GenBank/DDBJ databases">
        <authorList>
            <person name="Sun Q."/>
            <person name="Ohkuma M."/>
        </authorList>
    </citation>
    <scope>NUCLEOTIDE SEQUENCE</scope>
    <source>
        <strain evidence="7">JCM 18487</strain>
    </source>
</reference>
<evidence type="ECO:0000256" key="3">
    <source>
        <dbReference type="ARBA" id="ARBA00022840"/>
    </source>
</evidence>
<dbReference type="PROSITE" id="PS50893">
    <property type="entry name" value="ABC_TRANSPORTER_2"/>
    <property type="match status" value="2"/>
</dbReference>
<evidence type="ECO:0000256" key="2">
    <source>
        <dbReference type="ARBA" id="ARBA00022741"/>
    </source>
</evidence>
<feature type="domain" description="ABC transporter" evidence="6">
    <location>
        <begin position="331"/>
        <end position="544"/>
    </location>
</feature>
<dbReference type="CDD" id="cd03221">
    <property type="entry name" value="ABCF_EF-3"/>
    <property type="match status" value="2"/>
</dbReference>
<keyword evidence="3 7" id="KW-0067">ATP-binding</keyword>
<feature type="domain" description="ABC transporter" evidence="6">
    <location>
        <begin position="4"/>
        <end position="263"/>
    </location>
</feature>
<feature type="coiled-coil region" evidence="4">
    <location>
        <begin position="252"/>
        <end position="279"/>
    </location>
</feature>
<dbReference type="PROSITE" id="PS00211">
    <property type="entry name" value="ABC_TRANSPORTER_1"/>
    <property type="match status" value="2"/>
</dbReference>
<dbReference type="GO" id="GO:0005524">
    <property type="term" value="F:ATP binding"/>
    <property type="evidence" value="ECO:0007669"/>
    <property type="project" value="UniProtKB-KW"/>
</dbReference>
<reference evidence="7" key="1">
    <citation type="journal article" date="2014" name="Int. J. Syst. Evol. Microbiol.">
        <title>Complete genome sequence of Corynebacterium casei LMG S-19264T (=DSM 44701T), isolated from a smear-ripened cheese.</title>
        <authorList>
            <consortium name="US DOE Joint Genome Institute (JGI-PGF)"/>
            <person name="Walter F."/>
            <person name="Albersmeier A."/>
            <person name="Kalinowski J."/>
            <person name="Ruckert C."/>
        </authorList>
    </citation>
    <scope>NUCLEOTIDE SEQUENCE</scope>
    <source>
        <strain evidence="7">JCM 18487</strain>
    </source>
</reference>
<dbReference type="InterPro" id="IPR003593">
    <property type="entry name" value="AAA+_ATPase"/>
</dbReference>
<dbReference type="InterPro" id="IPR032781">
    <property type="entry name" value="ABC_tran_Xtn"/>
</dbReference>
<dbReference type="FunFam" id="3.40.50.300:FF:000011">
    <property type="entry name" value="Putative ABC transporter ATP-binding component"/>
    <property type="match status" value="1"/>
</dbReference>
<dbReference type="GO" id="GO:0003677">
    <property type="term" value="F:DNA binding"/>
    <property type="evidence" value="ECO:0007669"/>
    <property type="project" value="InterPro"/>
</dbReference>
<dbReference type="AlphaFoldDB" id="A0A917KBD9"/>
<organism evidence="7 8">
    <name type="scientific">Alicyclobacillus cellulosilyticus</name>
    <dbReference type="NCBI Taxonomy" id="1003997"/>
    <lineage>
        <taxon>Bacteria</taxon>
        <taxon>Bacillati</taxon>
        <taxon>Bacillota</taxon>
        <taxon>Bacilli</taxon>
        <taxon>Bacillales</taxon>
        <taxon>Alicyclobacillaceae</taxon>
        <taxon>Alicyclobacillus</taxon>
    </lineage>
</organism>
<dbReference type="InterPro" id="IPR027417">
    <property type="entry name" value="P-loop_NTPase"/>
</dbReference>
<feature type="region of interest" description="Disordered" evidence="5">
    <location>
        <begin position="544"/>
        <end position="588"/>
    </location>
</feature>
<dbReference type="GO" id="GO:0016887">
    <property type="term" value="F:ATP hydrolysis activity"/>
    <property type="evidence" value="ECO:0007669"/>
    <property type="project" value="InterPro"/>
</dbReference>
<dbReference type="SUPFAM" id="SSF52540">
    <property type="entry name" value="P-loop containing nucleoside triphosphate hydrolases"/>
    <property type="match status" value="2"/>
</dbReference>
<dbReference type="PANTHER" id="PTHR42855:SF2">
    <property type="entry name" value="DRUG RESISTANCE ABC TRANSPORTER,ATP-BINDING PROTEIN"/>
    <property type="match status" value="1"/>
</dbReference>
<dbReference type="Pfam" id="PF00005">
    <property type="entry name" value="ABC_tran"/>
    <property type="match status" value="2"/>
</dbReference>
<dbReference type="Proteomes" id="UP000637695">
    <property type="component" value="Unassembled WGS sequence"/>
</dbReference>
<gene>
    <name evidence="7" type="ORF">GCM10010885_11850</name>
</gene>
<name>A0A917KBD9_9BACL</name>
<evidence type="ECO:0000256" key="1">
    <source>
        <dbReference type="ARBA" id="ARBA00022737"/>
    </source>
</evidence>
<dbReference type="EMBL" id="BMOY01000014">
    <property type="protein sequence ID" value="GGJ04205.1"/>
    <property type="molecule type" value="Genomic_DNA"/>
</dbReference>
<evidence type="ECO:0000313" key="7">
    <source>
        <dbReference type="EMBL" id="GGJ04205.1"/>
    </source>
</evidence>
<evidence type="ECO:0000256" key="4">
    <source>
        <dbReference type="SAM" id="Coils"/>
    </source>
</evidence>
<sequence>MILLQASHIQKSYHGHPVLTGANLTLQQGERAGLVGANGAGKSTLLRILTGQEAADAGEVSVAKGVRIGYVAQWMDAADDETVFGFAAAAVADLFAQEAALRALEAEMANPDVYADERRFADLAARYDRLRQAFEAAGGYAAEARVRRVLAGLAFPAGMHGQPVRALSGGQKTRLALARLLVAEPDVLILDEPTNYLDTETLTWLEGYLQSYPGAVLVVAHDRYFLDKVATVIYELEHGRTTRFPGNYSAYVEQKAALLEEAARRYEAQQAEIARIEAFIQRNIARASTSRSAQSRRKLLARMIRLDPPTPQTPRLALRFTPARESGKDVLTVRGLVTGYPGQPLAGPMDLHVARGQRIAIVGPNGVGKTTLLKTLAGLLPPLAGEVVWGAHVDLGYYDQELAGLDETKTVLAQVWDEQPQLDRTTVRTALGRFLFRGEDVEKPVAALSGGERSRLALCRLMLRQPNVLLLDEPTNHLDLMSKEVLEDALADYEGTVIFVSHDRYFIDTLATHVLALDPGGWEWFIGNYSEFAAKRQEAARWADAGAGDGAADGARTGQPAPGGADGSRTTNRPAGGAGPQTRTRPVRSAELRKLRERVAAIEARIAEIERAQAEMQAAMVEASLAQDFTRTQALDASLRRLTEEHDELLAAWEEAMLALEACEQKG</sequence>
<dbReference type="InterPro" id="IPR032524">
    <property type="entry name" value="ABC_tran_C"/>
</dbReference>
<evidence type="ECO:0000259" key="6">
    <source>
        <dbReference type="PROSITE" id="PS50893"/>
    </source>
</evidence>
<proteinExistence type="predicted"/>
<dbReference type="Gene3D" id="1.10.287.380">
    <property type="entry name" value="Valyl-tRNA synthetase, C-terminal domain"/>
    <property type="match status" value="1"/>
</dbReference>
<protein>
    <submittedName>
        <fullName evidence="7">Multidrug ABC transporter ATP-binding protein</fullName>
    </submittedName>
</protein>
<keyword evidence="8" id="KW-1185">Reference proteome</keyword>
<dbReference type="InterPro" id="IPR003439">
    <property type="entry name" value="ABC_transporter-like_ATP-bd"/>
</dbReference>
<dbReference type="Gene3D" id="3.40.50.300">
    <property type="entry name" value="P-loop containing nucleotide triphosphate hydrolases"/>
    <property type="match status" value="2"/>
</dbReference>
<feature type="coiled-coil region" evidence="4">
    <location>
        <begin position="592"/>
        <end position="622"/>
    </location>
</feature>
<dbReference type="Pfam" id="PF12848">
    <property type="entry name" value="ABC_tran_Xtn"/>
    <property type="match status" value="1"/>
</dbReference>
<evidence type="ECO:0000256" key="5">
    <source>
        <dbReference type="SAM" id="MobiDB-lite"/>
    </source>
</evidence>